<evidence type="ECO:0000313" key="8">
    <source>
        <dbReference type="Proteomes" id="UP000604046"/>
    </source>
</evidence>
<feature type="compositionally biased region" description="Basic and acidic residues" evidence="5">
    <location>
        <begin position="394"/>
        <end position="404"/>
    </location>
</feature>
<comment type="caution">
    <text evidence="7">The sequence shown here is derived from an EMBL/GenBank/DDBJ whole genome shotgun (WGS) entry which is preliminary data.</text>
</comment>
<keyword evidence="3 4" id="KW-0862">Zinc</keyword>
<organism evidence="7 8">
    <name type="scientific">Symbiodinium natans</name>
    <dbReference type="NCBI Taxonomy" id="878477"/>
    <lineage>
        <taxon>Eukaryota</taxon>
        <taxon>Sar</taxon>
        <taxon>Alveolata</taxon>
        <taxon>Dinophyceae</taxon>
        <taxon>Suessiales</taxon>
        <taxon>Symbiodiniaceae</taxon>
        <taxon>Symbiodinium</taxon>
    </lineage>
</organism>
<feature type="zinc finger region" description="C3H1-type" evidence="4">
    <location>
        <begin position="364"/>
        <end position="391"/>
    </location>
</feature>
<proteinExistence type="predicted"/>
<name>A0A812PUH1_9DINO</name>
<gene>
    <name evidence="7" type="ORF">SNAT2548_LOCUS18221</name>
</gene>
<evidence type="ECO:0000256" key="5">
    <source>
        <dbReference type="SAM" id="MobiDB-lite"/>
    </source>
</evidence>
<evidence type="ECO:0000256" key="4">
    <source>
        <dbReference type="PROSITE-ProRule" id="PRU00723"/>
    </source>
</evidence>
<feature type="region of interest" description="Disordered" evidence="5">
    <location>
        <begin position="394"/>
        <end position="418"/>
    </location>
</feature>
<evidence type="ECO:0000313" key="7">
    <source>
        <dbReference type="EMBL" id="CAE7347251.1"/>
    </source>
</evidence>
<feature type="compositionally biased region" description="Basic residues" evidence="5">
    <location>
        <begin position="1"/>
        <end position="15"/>
    </location>
</feature>
<dbReference type="AlphaFoldDB" id="A0A812PUH1"/>
<evidence type="ECO:0000256" key="2">
    <source>
        <dbReference type="ARBA" id="ARBA00022771"/>
    </source>
</evidence>
<dbReference type="EMBL" id="CAJNDS010002138">
    <property type="protein sequence ID" value="CAE7347251.1"/>
    <property type="molecule type" value="Genomic_DNA"/>
</dbReference>
<dbReference type="GO" id="GO:0008270">
    <property type="term" value="F:zinc ion binding"/>
    <property type="evidence" value="ECO:0007669"/>
    <property type="project" value="UniProtKB-KW"/>
</dbReference>
<evidence type="ECO:0000259" key="6">
    <source>
        <dbReference type="PROSITE" id="PS50103"/>
    </source>
</evidence>
<feature type="region of interest" description="Disordered" evidence="5">
    <location>
        <begin position="1"/>
        <end position="28"/>
    </location>
</feature>
<keyword evidence="8" id="KW-1185">Reference proteome</keyword>
<evidence type="ECO:0000256" key="3">
    <source>
        <dbReference type="ARBA" id="ARBA00022833"/>
    </source>
</evidence>
<dbReference type="SUPFAM" id="SSF90229">
    <property type="entry name" value="CCCH zinc finger"/>
    <property type="match status" value="1"/>
</dbReference>
<dbReference type="PROSITE" id="PS50103">
    <property type="entry name" value="ZF_C3H1"/>
    <property type="match status" value="1"/>
</dbReference>
<protein>
    <recommendedName>
        <fullName evidence="6">C3H1-type domain-containing protein</fullName>
    </recommendedName>
</protein>
<dbReference type="OrthoDB" id="477650at2759"/>
<accession>A0A812PUH1</accession>
<dbReference type="InterPro" id="IPR036855">
    <property type="entry name" value="Znf_CCCH_sf"/>
</dbReference>
<dbReference type="Pfam" id="PF00642">
    <property type="entry name" value="zf-CCCH"/>
    <property type="match status" value="1"/>
</dbReference>
<dbReference type="SMART" id="SM00356">
    <property type="entry name" value="ZnF_C3H1"/>
    <property type="match status" value="1"/>
</dbReference>
<dbReference type="InterPro" id="IPR000571">
    <property type="entry name" value="Znf_CCCH"/>
</dbReference>
<keyword evidence="2 4" id="KW-0863">Zinc-finger</keyword>
<dbReference type="Proteomes" id="UP000604046">
    <property type="component" value="Unassembled WGS sequence"/>
</dbReference>
<feature type="domain" description="C3H1-type" evidence="6">
    <location>
        <begin position="364"/>
        <end position="391"/>
    </location>
</feature>
<dbReference type="Gene3D" id="4.10.1000.10">
    <property type="entry name" value="Zinc finger, CCCH-type"/>
    <property type="match status" value="1"/>
</dbReference>
<sequence>MSYHSRVKPTKSGRLWHHETDGGPAPGSELAMQLLSQKRPRPSTSGAMVVRQAEDPLLDLKSHLGQSLPDVRVRFISGHSGSGRRQLPACLASGPPMALMPQPLQSALVPMPMPPTIPANWGPQFSHHSSGCVTPLHCQKPWPGNGPAPALMLEPPPVEAPKVVKAKWIEVAEDADIVKEGWPAMAPALLYDTAAQDLLCSASYLVYELAGAAMDNMTLAHDWEWKEFPDIADALRQSGMIEYPYCLATVTLGDNRQKWAVGVATNGKHRTHAAKLALAIALAADAQSLRDSITNHPGFRELLEASGIYTGDTLTPPADAIELMGTERRSKRRRRAALNSAESVLPPKMPLGAAAGKAWSDWHYKTILCREFVQNLACPRGESCYYAHGKEELRKPGEGSRETMPRNSGPSPGKNGQELLSIKQEPEEVASQCVKFEKLLWAELDPLEDMPEKLEGLPMEGLALWLPNSTSNARRSSSFSNQADQILSNILGDEAQELILMDDSEWKNLPIIGAAIKRRTQTEECITVAISPTRSLWAVGVGMKGKQRWIAAKIAMAASVALQQAEILDEAHDFSAFPVMEGLVREAGEAKKLLLN</sequence>
<evidence type="ECO:0000256" key="1">
    <source>
        <dbReference type="ARBA" id="ARBA00022723"/>
    </source>
</evidence>
<reference evidence="7" key="1">
    <citation type="submission" date="2021-02" db="EMBL/GenBank/DDBJ databases">
        <authorList>
            <person name="Dougan E. K."/>
            <person name="Rhodes N."/>
            <person name="Thang M."/>
            <person name="Chan C."/>
        </authorList>
    </citation>
    <scope>NUCLEOTIDE SEQUENCE</scope>
</reference>
<keyword evidence="1 4" id="KW-0479">Metal-binding</keyword>